<accession>A0A811T6L1</accession>
<name>A0A811T6L1_9EURY</name>
<reference evidence="1" key="1">
    <citation type="submission" date="2020-10" db="EMBL/GenBank/DDBJ databases">
        <authorList>
            <person name="Hahn C.J."/>
            <person name="Laso-Perez R."/>
            <person name="Vulcano F."/>
            <person name="Vaziourakis K.-M."/>
            <person name="Stokke R."/>
            <person name="Steen I.H."/>
            <person name="Teske A."/>
            <person name="Boetius A."/>
            <person name="Liebeke M."/>
            <person name="Amann R."/>
            <person name="Knittel K."/>
        </authorList>
    </citation>
    <scope>NUCLEOTIDE SEQUENCE</scope>
    <source>
        <strain evidence="1">Gfbio:e3339647-f889-4370-9287-4fb5cb688e4c:AG392J18_GoMArc1</strain>
    </source>
</reference>
<gene>
    <name evidence="1" type="ORF">LAKADJCE_00089</name>
</gene>
<organism evidence="1 2">
    <name type="scientific">Candidatus Argoarchaeum ethanivorans</name>
    <dbReference type="NCBI Taxonomy" id="2608793"/>
    <lineage>
        <taxon>Archaea</taxon>
        <taxon>Methanobacteriati</taxon>
        <taxon>Methanobacteriota</taxon>
        <taxon>Stenosarchaea group</taxon>
        <taxon>Methanomicrobia</taxon>
        <taxon>Methanosarcinales</taxon>
        <taxon>Methanosarcinales incertae sedis</taxon>
        <taxon>GOM Arc I cluster</taxon>
        <taxon>Candidatus Argoarchaeum</taxon>
    </lineage>
</organism>
<dbReference type="AlphaFoldDB" id="A0A811T6L1"/>
<dbReference type="EMBL" id="CAJHIR010000003">
    <property type="protein sequence ID" value="CAD6491233.1"/>
    <property type="molecule type" value="Genomic_DNA"/>
</dbReference>
<proteinExistence type="predicted"/>
<dbReference type="Proteomes" id="UP000612009">
    <property type="component" value="Unassembled WGS sequence"/>
</dbReference>
<evidence type="ECO:0000313" key="1">
    <source>
        <dbReference type="EMBL" id="CAD6491233.1"/>
    </source>
</evidence>
<protein>
    <submittedName>
        <fullName evidence="1">Uncharacterized protein</fullName>
    </submittedName>
</protein>
<evidence type="ECO:0000313" key="2">
    <source>
        <dbReference type="Proteomes" id="UP000612009"/>
    </source>
</evidence>
<comment type="caution">
    <text evidence="1">The sequence shown here is derived from an EMBL/GenBank/DDBJ whole genome shotgun (WGS) entry which is preliminary data.</text>
</comment>
<sequence>MIIIKCAKCKRKIFKYQKVGKGRVWHCWNDRVIMDYSVGDGNEVKCQCGNLIGIAEEKWIKMRQHSFIYSGVVT</sequence>